<accession>A0A8T0QYF6</accession>
<sequence length="100" mass="11439">MLVHGPPSFYLSGRHTPKAMVPEACAMKEAHTQNHIVLWPQEQPQTALQQLHEMEHHTHRKTRPIAHPHNASPHLSSCSFELSFGTFLNAFHQLSLRESF</sequence>
<gene>
    <name evidence="1" type="ORF">PVAP13_6NG228503</name>
</gene>
<keyword evidence="2" id="KW-1185">Reference proteome</keyword>
<reference evidence="1" key="1">
    <citation type="submission" date="2020-05" db="EMBL/GenBank/DDBJ databases">
        <title>WGS assembly of Panicum virgatum.</title>
        <authorList>
            <person name="Lovell J.T."/>
            <person name="Jenkins J."/>
            <person name="Shu S."/>
            <person name="Juenger T.E."/>
            <person name="Schmutz J."/>
        </authorList>
    </citation>
    <scope>NUCLEOTIDE SEQUENCE</scope>
    <source>
        <strain evidence="1">AP13</strain>
    </source>
</reference>
<evidence type="ECO:0000313" key="2">
    <source>
        <dbReference type="Proteomes" id="UP000823388"/>
    </source>
</evidence>
<protein>
    <submittedName>
        <fullName evidence="1">Uncharacterized protein</fullName>
    </submittedName>
</protein>
<comment type="caution">
    <text evidence="1">The sequence shown here is derived from an EMBL/GenBank/DDBJ whole genome shotgun (WGS) entry which is preliminary data.</text>
</comment>
<name>A0A8T0QYF6_PANVG</name>
<evidence type="ECO:0000313" key="1">
    <source>
        <dbReference type="EMBL" id="KAG2578347.1"/>
    </source>
</evidence>
<organism evidence="1 2">
    <name type="scientific">Panicum virgatum</name>
    <name type="common">Blackwell switchgrass</name>
    <dbReference type="NCBI Taxonomy" id="38727"/>
    <lineage>
        <taxon>Eukaryota</taxon>
        <taxon>Viridiplantae</taxon>
        <taxon>Streptophyta</taxon>
        <taxon>Embryophyta</taxon>
        <taxon>Tracheophyta</taxon>
        <taxon>Spermatophyta</taxon>
        <taxon>Magnoliopsida</taxon>
        <taxon>Liliopsida</taxon>
        <taxon>Poales</taxon>
        <taxon>Poaceae</taxon>
        <taxon>PACMAD clade</taxon>
        <taxon>Panicoideae</taxon>
        <taxon>Panicodae</taxon>
        <taxon>Paniceae</taxon>
        <taxon>Panicinae</taxon>
        <taxon>Panicum</taxon>
        <taxon>Panicum sect. Hiantes</taxon>
    </lineage>
</organism>
<dbReference type="Proteomes" id="UP000823388">
    <property type="component" value="Chromosome 6N"/>
</dbReference>
<proteinExistence type="predicted"/>
<dbReference type="EMBL" id="CM029048">
    <property type="protein sequence ID" value="KAG2578347.1"/>
    <property type="molecule type" value="Genomic_DNA"/>
</dbReference>
<dbReference type="AlphaFoldDB" id="A0A8T0QYF6"/>